<accession>A0A3E5GDJ8</accession>
<dbReference type="FunFam" id="3.30.70.100:FF:000001">
    <property type="entry name" value="ATPase copper transporting beta"/>
    <property type="match status" value="1"/>
</dbReference>
<gene>
    <name evidence="4" type="ORF">DXB16_07870</name>
</gene>
<dbReference type="GO" id="GO:0006825">
    <property type="term" value="P:copper ion transport"/>
    <property type="evidence" value="ECO:0007669"/>
    <property type="project" value="InterPro"/>
</dbReference>
<comment type="caution">
    <text evidence="4">The sequence shown here is derived from an EMBL/GenBank/DDBJ whole genome shotgun (WGS) entry which is preliminary data.</text>
</comment>
<dbReference type="Proteomes" id="UP000261285">
    <property type="component" value="Unassembled WGS sequence"/>
</dbReference>
<dbReference type="Gene3D" id="3.30.70.100">
    <property type="match status" value="1"/>
</dbReference>
<evidence type="ECO:0000313" key="4">
    <source>
        <dbReference type="EMBL" id="RGO32747.1"/>
    </source>
</evidence>
<reference evidence="4 5" key="1">
    <citation type="submission" date="2018-08" db="EMBL/GenBank/DDBJ databases">
        <title>A genome reference for cultivated species of the human gut microbiota.</title>
        <authorList>
            <person name="Zou Y."/>
            <person name="Xue W."/>
            <person name="Luo G."/>
        </authorList>
    </citation>
    <scope>NUCLEOTIDE SEQUENCE [LARGE SCALE GENOMIC DNA]</scope>
    <source>
        <strain evidence="4 5">OM02-16</strain>
    </source>
</reference>
<organism evidence="4 5">
    <name type="scientific">Dorea longicatena</name>
    <dbReference type="NCBI Taxonomy" id="88431"/>
    <lineage>
        <taxon>Bacteria</taxon>
        <taxon>Bacillati</taxon>
        <taxon>Bacillota</taxon>
        <taxon>Clostridia</taxon>
        <taxon>Lachnospirales</taxon>
        <taxon>Lachnospiraceae</taxon>
        <taxon>Dorea</taxon>
    </lineage>
</organism>
<dbReference type="PROSITE" id="PS50846">
    <property type="entry name" value="HMA_2"/>
    <property type="match status" value="1"/>
</dbReference>
<dbReference type="InterPro" id="IPR000428">
    <property type="entry name" value="Cu-bd"/>
</dbReference>
<dbReference type="PRINTS" id="PR00944">
    <property type="entry name" value="CUEXPORT"/>
</dbReference>
<dbReference type="EMBL" id="QSVN01000006">
    <property type="protein sequence ID" value="RGO32747.1"/>
    <property type="molecule type" value="Genomic_DNA"/>
</dbReference>
<feature type="domain" description="HMA" evidence="3">
    <location>
        <begin position="52"/>
        <end position="116"/>
    </location>
</feature>
<evidence type="ECO:0000256" key="2">
    <source>
        <dbReference type="ARBA" id="ARBA00022723"/>
    </source>
</evidence>
<dbReference type="InterPro" id="IPR017969">
    <property type="entry name" value="Heavy-metal-associated_CS"/>
</dbReference>
<dbReference type="Pfam" id="PF00403">
    <property type="entry name" value="HMA"/>
    <property type="match status" value="1"/>
</dbReference>
<evidence type="ECO:0000313" key="5">
    <source>
        <dbReference type="Proteomes" id="UP000261285"/>
    </source>
</evidence>
<dbReference type="PANTHER" id="PTHR46594:SF4">
    <property type="entry name" value="P-TYPE CATION-TRANSPORTING ATPASE"/>
    <property type="match status" value="1"/>
</dbReference>
<proteinExistence type="predicted"/>
<sequence length="120" mass="12874">MADIIVVLIVIVLLGFALRGAIRHFKGDSPCCGGGTGIIKTDDKELKNPVIGKKTVHIGGMTCEHCVQSVKKALNEIEGVSARVDLQKKEAVVSYDREIANDVLKKAVEKAGFQVVSITE</sequence>
<protein>
    <recommendedName>
        <fullName evidence="1">Copper chaperone CopZ</fullName>
    </recommendedName>
</protein>
<name>A0A3E5GDJ8_9FIRM</name>
<dbReference type="InterPro" id="IPR006121">
    <property type="entry name" value="HMA_dom"/>
</dbReference>
<dbReference type="PROSITE" id="PS01047">
    <property type="entry name" value="HMA_1"/>
    <property type="match status" value="1"/>
</dbReference>
<dbReference type="InterPro" id="IPR036163">
    <property type="entry name" value="HMA_dom_sf"/>
</dbReference>
<dbReference type="PANTHER" id="PTHR46594">
    <property type="entry name" value="P-TYPE CATION-TRANSPORTING ATPASE"/>
    <property type="match status" value="1"/>
</dbReference>
<evidence type="ECO:0000256" key="1">
    <source>
        <dbReference type="ARBA" id="ARBA00015313"/>
    </source>
</evidence>
<dbReference type="AlphaFoldDB" id="A0A3E5GDJ8"/>
<evidence type="ECO:0000259" key="3">
    <source>
        <dbReference type="PROSITE" id="PS50846"/>
    </source>
</evidence>
<dbReference type="CDD" id="cd00371">
    <property type="entry name" value="HMA"/>
    <property type="match status" value="1"/>
</dbReference>
<dbReference type="SUPFAM" id="SSF55008">
    <property type="entry name" value="HMA, heavy metal-associated domain"/>
    <property type="match status" value="1"/>
</dbReference>
<dbReference type="GO" id="GO:0005507">
    <property type="term" value="F:copper ion binding"/>
    <property type="evidence" value="ECO:0007669"/>
    <property type="project" value="InterPro"/>
</dbReference>
<dbReference type="RefSeq" id="WP_117597966.1">
    <property type="nucleotide sequence ID" value="NZ_CABMEZ010000006.1"/>
</dbReference>
<keyword evidence="2" id="KW-0479">Metal-binding</keyword>